<dbReference type="Pfam" id="PF08747">
    <property type="entry name" value="BrxB"/>
    <property type="match status" value="1"/>
</dbReference>
<dbReference type="RefSeq" id="WP_152872062.1">
    <property type="nucleotide sequence ID" value="NZ_WBSL01000008.1"/>
</dbReference>
<keyword evidence="2" id="KW-1185">Reference proteome</keyword>
<dbReference type="AlphaFoldDB" id="A0A7X1TSR3"/>
<dbReference type="InterPro" id="IPR014858">
    <property type="entry name" value="BrxB"/>
</dbReference>
<proteinExistence type="predicted"/>
<name>A0A7X1TSR3_9DEIO</name>
<comment type="caution">
    <text evidence="1">The sequence shown here is derived from an EMBL/GenBank/DDBJ whole genome shotgun (WGS) entry which is preliminary data.</text>
</comment>
<accession>A0A7X1TSR3</accession>
<evidence type="ECO:0000313" key="1">
    <source>
        <dbReference type="EMBL" id="MPY67734.1"/>
    </source>
</evidence>
<sequence>MSLETRLKALSAALLDPKLLRGRGLGNEIGFYIFDYPPERAPDVARALPQVVRAVESEGVQVAVVNLYRTVLELLETRGYLDKALALEQARGPAALHSALKPLLTPEKVADAVAHEAQGAGLVLLTEVGAAYPLLRSHSILNNLHERLDQVPVVMFFPGTYDGQQLRLFGLFKDDNYYRAFRLLPEAKQGASA</sequence>
<organism evidence="1 2">
    <name type="scientific">Deinococcus terrestris</name>
    <dbReference type="NCBI Taxonomy" id="2651870"/>
    <lineage>
        <taxon>Bacteria</taxon>
        <taxon>Thermotogati</taxon>
        <taxon>Deinococcota</taxon>
        <taxon>Deinococci</taxon>
        <taxon>Deinococcales</taxon>
        <taxon>Deinococcaceae</taxon>
        <taxon>Deinococcus</taxon>
    </lineage>
</organism>
<dbReference type="Proteomes" id="UP000484842">
    <property type="component" value="Unassembled WGS sequence"/>
</dbReference>
<reference evidence="1 2" key="1">
    <citation type="submission" date="2019-10" db="EMBL/GenBank/DDBJ databases">
        <title>Deinococcus sp. isolated from soil.</title>
        <authorList>
            <person name="Li Y."/>
            <person name="Wang J."/>
        </authorList>
    </citation>
    <scope>NUCLEOTIDE SEQUENCE [LARGE SCALE GENOMIC DNA]</scope>
    <source>
        <strain evidence="1 2">SDU3-2</strain>
    </source>
</reference>
<evidence type="ECO:0000313" key="2">
    <source>
        <dbReference type="Proteomes" id="UP000484842"/>
    </source>
</evidence>
<dbReference type="EMBL" id="WBSL01000008">
    <property type="protein sequence ID" value="MPY67734.1"/>
    <property type="molecule type" value="Genomic_DNA"/>
</dbReference>
<protein>
    <submittedName>
        <fullName evidence="1">DUF1788 domain-containing protein</fullName>
    </submittedName>
</protein>
<gene>
    <name evidence="1" type="ORF">F8S09_13765</name>
</gene>